<dbReference type="PANTHER" id="PTHR43272:SF33">
    <property type="entry name" value="AMP-BINDING DOMAIN-CONTAINING PROTEIN-RELATED"/>
    <property type="match status" value="1"/>
</dbReference>
<comment type="catalytic activity">
    <reaction evidence="3">
        <text>a long-chain fatty acid + ATP + CoA = a long-chain fatty acyl-CoA + AMP + diphosphate</text>
        <dbReference type="Rhea" id="RHEA:15421"/>
        <dbReference type="ChEBI" id="CHEBI:30616"/>
        <dbReference type="ChEBI" id="CHEBI:33019"/>
        <dbReference type="ChEBI" id="CHEBI:57287"/>
        <dbReference type="ChEBI" id="CHEBI:57560"/>
        <dbReference type="ChEBI" id="CHEBI:83139"/>
        <dbReference type="ChEBI" id="CHEBI:456215"/>
        <dbReference type="EC" id="6.2.1.3"/>
    </reaction>
    <physiologicalReaction direction="left-to-right" evidence="3">
        <dbReference type="Rhea" id="RHEA:15422"/>
    </physiologicalReaction>
</comment>
<evidence type="ECO:0000256" key="1">
    <source>
        <dbReference type="ARBA" id="ARBA00022741"/>
    </source>
</evidence>
<dbReference type="EMBL" id="JABBJJ010000381">
    <property type="protein sequence ID" value="NMO22072.1"/>
    <property type="molecule type" value="Genomic_DNA"/>
</dbReference>
<evidence type="ECO:0000313" key="5">
    <source>
        <dbReference type="EMBL" id="NMO22072.1"/>
    </source>
</evidence>
<evidence type="ECO:0000313" key="6">
    <source>
        <dbReference type="Proteomes" id="UP000518300"/>
    </source>
</evidence>
<gene>
    <name evidence="5" type="ORF">HG543_45530</name>
</gene>
<sequence length="607" mass="66152">MSGNAPQKESSGEGQVPLAPEAHLLQPLLELARRSPDKPLFSRRVGDRFEALTAGDIVRTVRRLARGLMALGVEPGQRVALMSRTRVEWALLDYAILAAGATTVPMYETSSASQVEWILHDSEAVMAFFETDALHGLYRQSAERLPACRHTFVIDQAALEHLQQRGDEVDEARLDERLAALRTDALATLIYTSGTTGRPRGCELTHGNIRSNALQVRVYAGGMVTGGDTTFLFLPLAHALAKILFLAAMEMGLTVAFASSAGKVVEELSLVRPAWFGTVPRILEKVFQAAQQKAENAGRERVFDLAVDTAIQTSRDSAAGRRSLVTGLKRAVFDRLVYRQLRQVFGGRLRFVVSGGGPLPERLNHFYNGIGVRVIEGYGMTETSPVQTLNIDRAQSIGTVGRPLPGTTVRIADDGEILVKGPQVFRGYWHNEEATRRAFTPDGWLLTGDLGGLDDAGFLRITGRKKEILVTAAGKNVAPGPLEDHIREHPLVSQAMVVGEGRPFVGALVTLDAQGFSQWAKKNGRDGQPLESLVNDSALRAEVGHAIEAANRTVSRAESIRKFAILPQDFTIERDEITPSLKIRRHVVSKHYADVIEGLYAHGGGEG</sequence>
<reference evidence="5 6" key="1">
    <citation type="submission" date="2020-04" db="EMBL/GenBank/DDBJ databases">
        <title>Draft genome of Pyxidicoccus fallax type strain.</title>
        <authorList>
            <person name="Whitworth D.E."/>
        </authorList>
    </citation>
    <scope>NUCLEOTIDE SEQUENCE [LARGE SCALE GENOMIC DNA]</scope>
    <source>
        <strain evidence="5 6">DSM 14698</strain>
    </source>
</reference>
<dbReference type="Gene3D" id="3.30.300.30">
    <property type="match status" value="1"/>
</dbReference>
<dbReference type="GO" id="GO:0016020">
    <property type="term" value="C:membrane"/>
    <property type="evidence" value="ECO:0007669"/>
    <property type="project" value="TreeGrafter"/>
</dbReference>
<dbReference type="GO" id="GO:0005524">
    <property type="term" value="F:ATP binding"/>
    <property type="evidence" value="ECO:0007669"/>
    <property type="project" value="UniProtKB-KW"/>
</dbReference>
<evidence type="ECO:0000256" key="3">
    <source>
        <dbReference type="ARBA" id="ARBA00024484"/>
    </source>
</evidence>
<keyword evidence="1" id="KW-0547">Nucleotide-binding</keyword>
<accession>A0A848LWZ3</accession>
<dbReference type="Pfam" id="PF00501">
    <property type="entry name" value="AMP-binding"/>
    <property type="match status" value="1"/>
</dbReference>
<evidence type="ECO:0000256" key="2">
    <source>
        <dbReference type="ARBA" id="ARBA00022840"/>
    </source>
</evidence>
<dbReference type="InterPro" id="IPR045851">
    <property type="entry name" value="AMP-bd_C_sf"/>
</dbReference>
<dbReference type="InterPro" id="IPR000873">
    <property type="entry name" value="AMP-dep_synth/lig_dom"/>
</dbReference>
<keyword evidence="6" id="KW-1185">Reference proteome</keyword>
<organism evidence="5 6">
    <name type="scientific">Pyxidicoccus fallax</name>
    <dbReference type="NCBI Taxonomy" id="394095"/>
    <lineage>
        <taxon>Bacteria</taxon>
        <taxon>Pseudomonadati</taxon>
        <taxon>Myxococcota</taxon>
        <taxon>Myxococcia</taxon>
        <taxon>Myxococcales</taxon>
        <taxon>Cystobacterineae</taxon>
        <taxon>Myxococcaceae</taxon>
        <taxon>Pyxidicoccus</taxon>
    </lineage>
</organism>
<dbReference type="InterPro" id="IPR020845">
    <property type="entry name" value="AMP-binding_CS"/>
</dbReference>
<dbReference type="Proteomes" id="UP000518300">
    <property type="component" value="Unassembled WGS sequence"/>
</dbReference>
<protein>
    <submittedName>
        <fullName evidence="5">Long-chain fatty acid--CoA ligase</fullName>
    </submittedName>
</protein>
<dbReference type="PANTHER" id="PTHR43272">
    <property type="entry name" value="LONG-CHAIN-FATTY-ACID--COA LIGASE"/>
    <property type="match status" value="1"/>
</dbReference>
<proteinExistence type="predicted"/>
<dbReference type="CDD" id="cd05907">
    <property type="entry name" value="VL_LC_FACS_like"/>
    <property type="match status" value="1"/>
</dbReference>
<dbReference type="InterPro" id="IPR042099">
    <property type="entry name" value="ANL_N_sf"/>
</dbReference>
<dbReference type="SUPFAM" id="SSF56801">
    <property type="entry name" value="Acetyl-CoA synthetase-like"/>
    <property type="match status" value="1"/>
</dbReference>
<keyword evidence="2" id="KW-0067">ATP-binding</keyword>
<keyword evidence="5" id="KW-0436">Ligase</keyword>
<dbReference type="RefSeq" id="WP_169351235.1">
    <property type="nucleotide sequence ID" value="NZ_JABBJJ010000381.1"/>
</dbReference>
<feature type="domain" description="AMP-dependent synthetase/ligase" evidence="4">
    <location>
        <begin position="32"/>
        <end position="429"/>
    </location>
</feature>
<dbReference type="Pfam" id="PF23562">
    <property type="entry name" value="AMP-binding_C_3"/>
    <property type="match status" value="1"/>
</dbReference>
<evidence type="ECO:0000259" key="4">
    <source>
        <dbReference type="Pfam" id="PF00501"/>
    </source>
</evidence>
<name>A0A848LWZ3_9BACT</name>
<dbReference type="AlphaFoldDB" id="A0A848LWZ3"/>
<dbReference type="GO" id="GO:0004467">
    <property type="term" value="F:long-chain fatty acid-CoA ligase activity"/>
    <property type="evidence" value="ECO:0007669"/>
    <property type="project" value="UniProtKB-EC"/>
</dbReference>
<dbReference type="Gene3D" id="3.40.50.12780">
    <property type="entry name" value="N-terminal domain of ligase-like"/>
    <property type="match status" value="1"/>
</dbReference>
<comment type="caution">
    <text evidence="5">The sequence shown here is derived from an EMBL/GenBank/DDBJ whole genome shotgun (WGS) entry which is preliminary data.</text>
</comment>
<dbReference type="PROSITE" id="PS00455">
    <property type="entry name" value="AMP_BINDING"/>
    <property type="match status" value="1"/>
</dbReference>